<evidence type="ECO:0000256" key="2">
    <source>
        <dbReference type="ARBA" id="ARBA00010581"/>
    </source>
</evidence>
<evidence type="ECO:0000259" key="9">
    <source>
        <dbReference type="PROSITE" id="PS50253"/>
    </source>
</evidence>
<evidence type="ECO:0000313" key="11">
    <source>
        <dbReference type="Proteomes" id="UP000192266"/>
    </source>
</evidence>
<dbReference type="Proteomes" id="UP000192266">
    <property type="component" value="Unassembled WGS sequence"/>
</dbReference>
<dbReference type="GO" id="GO:0019646">
    <property type="term" value="P:aerobic electron transport chain"/>
    <property type="evidence" value="ECO:0007669"/>
    <property type="project" value="InterPro"/>
</dbReference>
<dbReference type="EMBL" id="FWWW01000098">
    <property type="protein sequence ID" value="SMC00153.1"/>
    <property type="molecule type" value="Genomic_DNA"/>
</dbReference>
<evidence type="ECO:0000256" key="6">
    <source>
        <dbReference type="ARBA" id="ARBA00023136"/>
    </source>
</evidence>
<dbReference type="PANTHER" id="PTHR11403:SF2">
    <property type="entry name" value="CYTOCHROME BO(3) UBIQUINOL OXIDASE SUBUNIT 3"/>
    <property type="match status" value="1"/>
</dbReference>
<name>A0A1W1W3S2_9BACT</name>
<dbReference type="Gene3D" id="1.20.120.80">
    <property type="entry name" value="Cytochrome c oxidase, subunit III, four-helix bundle"/>
    <property type="match status" value="1"/>
</dbReference>
<dbReference type="GO" id="GO:0004129">
    <property type="term" value="F:cytochrome-c oxidase activity"/>
    <property type="evidence" value="ECO:0007669"/>
    <property type="project" value="InterPro"/>
</dbReference>
<dbReference type="InterPro" id="IPR000298">
    <property type="entry name" value="Cyt_c_oxidase-like_su3"/>
</dbReference>
<organism evidence="10 11">
    <name type="scientific">Hymenobacter roseosalivarius DSM 11622</name>
    <dbReference type="NCBI Taxonomy" id="645990"/>
    <lineage>
        <taxon>Bacteria</taxon>
        <taxon>Pseudomonadati</taxon>
        <taxon>Bacteroidota</taxon>
        <taxon>Cytophagia</taxon>
        <taxon>Cytophagales</taxon>
        <taxon>Hymenobacteraceae</taxon>
        <taxon>Hymenobacter</taxon>
    </lineage>
</organism>
<gene>
    <name evidence="10" type="ORF">SAMN00120144_2544</name>
</gene>
<evidence type="ECO:0000256" key="1">
    <source>
        <dbReference type="ARBA" id="ARBA00004651"/>
    </source>
</evidence>
<protein>
    <submittedName>
        <fullName evidence="10">Cytochrome c oxidase subunit III</fullName>
    </submittedName>
</protein>
<feature type="transmembrane region" description="Helical" evidence="8">
    <location>
        <begin position="97"/>
        <end position="120"/>
    </location>
</feature>
<dbReference type="Pfam" id="PF00510">
    <property type="entry name" value="COX3"/>
    <property type="match status" value="1"/>
</dbReference>
<feature type="transmembrane region" description="Helical" evidence="8">
    <location>
        <begin position="32"/>
        <end position="52"/>
    </location>
</feature>
<dbReference type="PANTHER" id="PTHR11403">
    <property type="entry name" value="CYTOCHROME C OXIDASE SUBUNIT III"/>
    <property type="match status" value="1"/>
</dbReference>
<keyword evidence="3" id="KW-1003">Cell membrane</keyword>
<reference evidence="10 11" key="1">
    <citation type="submission" date="2017-04" db="EMBL/GenBank/DDBJ databases">
        <authorList>
            <person name="Afonso C.L."/>
            <person name="Miller P.J."/>
            <person name="Scott M.A."/>
            <person name="Spackman E."/>
            <person name="Goraichik I."/>
            <person name="Dimitrov K.M."/>
            <person name="Suarez D.L."/>
            <person name="Swayne D.E."/>
        </authorList>
    </citation>
    <scope>NUCLEOTIDE SEQUENCE [LARGE SCALE GENOMIC DNA]</scope>
    <source>
        <strain evidence="10 11">DSM 11622</strain>
    </source>
</reference>
<dbReference type="AlphaFoldDB" id="A0A1W1W3S2"/>
<dbReference type="InterPro" id="IPR024791">
    <property type="entry name" value="Cyt_c/ubiquinol_Oxase_su3"/>
</dbReference>
<comment type="similarity">
    <text evidence="2 7">Belongs to the cytochrome c oxidase subunit 3 family.</text>
</comment>
<dbReference type="GO" id="GO:0005886">
    <property type="term" value="C:plasma membrane"/>
    <property type="evidence" value="ECO:0007669"/>
    <property type="project" value="UniProtKB-SubCell"/>
</dbReference>
<dbReference type="InterPro" id="IPR035973">
    <property type="entry name" value="Cyt_c_oxidase_su3-like_sf"/>
</dbReference>
<comment type="subcellular location">
    <subcellularLocation>
        <location evidence="1 7">Cell membrane</location>
        <topology evidence="1 7">Multi-pass membrane protein</topology>
    </subcellularLocation>
</comment>
<evidence type="ECO:0000256" key="3">
    <source>
        <dbReference type="ARBA" id="ARBA00022475"/>
    </source>
</evidence>
<dbReference type="SUPFAM" id="SSF81452">
    <property type="entry name" value="Cytochrome c oxidase subunit III-like"/>
    <property type="match status" value="1"/>
</dbReference>
<feature type="transmembrane region" description="Helical" evidence="8">
    <location>
        <begin position="194"/>
        <end position="213"/>
    </location>
</feature>
<dbReference type="OrthoDB" id="9810850at2"/>
<evidence type="ECO:0000313" key="10">
    <source>
        <dbReference type="EMBL" id="SMC00153.1"/>
    </source>
</evidence>
<keyword evidence="4 7" id="KW-0812">Transmembrane</keyword>
<evidence type="ECO:0000256" key="8">
    <source>
        <dbReference type="SAM" id="Phobius"/>
    </source>
</evidence>
<dbReference type="STRING" id="645990.SAMN00120144_2544"/>
<keyword evidence="6 8" id="KW-0472">Membrane</keyword>
<feature type="transmembrane region" description="Helical" evidence="8">
    <location>
        <begin position="140"/>
        <end position="164"/>
    </location>
</feature>
<keyword evidence="5 8" id="KW-1133">Transmembrane helix</keyword>
<accession>A0A1W1W3S2</accession>
<evidence type="ECO:0000256" key="7">
    <source>
        <dbReference type="RuleBase" id="RU003376"/>
    </source>
</evidence>
<evidence type="ECO:0000256" key="5">
    <source>
        <dbReference type="ARBA" id="ARBA00022989"/>
    </source>
</evidence>
<dbReference type="InterPro" id="IPR013833">
    <property type="entry name" value="Cyt_c_oxidase_su3_a-hlx"/>
</dbReference>
<proteinExistence type="inferred from homology"/>
<dbReference type="RefSeq" id="WP_084447549.1">
    <property type="nucleotide sequence ID" value="NZ_FWWW01000098.1"/>
</dbReference>
<dbReference type="PROSITE" id="PS50253">
    <property type="entry name" value="COX3"/>
    <property type="match status" value="1"/>
</dbReference>
<keyword evidence="11" id="KW-1185">Reference proteome</keyword>
<sequence>MNSDKDPRNKVGAGRPASTFARMERIPPMQMLLYLSMIASTVLFVILATAYAQTRFHSAMPQGLHPFPRYFSISTIVLLVSSYTISQARRLYQQDDVAMLTRCLGATLLLAAVFVGMQGLGWRELIAQGVFFNGEASGTYVYLLSALHILHLLGGVLFLMILFLRTAHAARDGVRTLVFIRNPYRRRQIQMLGMYWHFLDGLWVALFALFLFLY</sequence>
<evidence type="ECO:0000256" key="4">
    <source>
        <dbReference type="ARBA" id="ARBA00022692"/>
    </source>
</evidence>
<feature type="domain" description="Heme-copper oxidase subunit III family profile" evidence="9">
    <location>
        <begin position="29"/>
        <end position="214"/>
    </location>
</feature>
<feature type="transmembrane region" description="Helical" evidence="8">
    <location>
        <begin position="67"/>
        <end position="85"/>
    </location>
</feature>